<keyword evidence="3" id="KW-1185">Reference proteome</keyword>
<organism evidence="2 3">
    <name type="scientific">Trichostrongylus colubriformis</name>
    <name type="common">Black scour worm</name>
    <dbReference type="NCBI Taxonomy" id="6319"/>
    <lineage>
        <taxon>Eukaryota</taxon>
        <taxon>Metazoa</taxon>
        <taxon>Ecdysozoa</taxon>
        <taxon>Nematoda</taxon>
        <taxon>Chromadorea</taxon>
        <taxon>Rhabditida</taxon>
        <taxon>Rhabditina</taxon>
        <taxon>Rhabditomorpha</taxon>
        <taxon>Strongyloidea</taxon>
        <taxon>Trichostrongylidae</taxon>
        <taxon>Trichostrongylus</taxon>
    </lineage>
</organism>
<feature type="coiled-coil region" evidence="1">
    <location>
        <begin position="42"/>
        <end position="73"/>
    </location>
</feature>
<dbReference type="AlphaFoldDB" id="A0AAN8FFX8"/>
<feature type="non-terminal residue" evidence="2">
    <location>
        <position position="246"/>
    </location>
</feature>
<reference evidence="2 3" key="1">
    <citation type="submission" date="2019-10" db="EMBL/GenBank/DDBJ databases">
        <title>Assembly and Annotation for the nematode Trichostrongylus colubriformis.</title>
        <authorList>
            <person name="Martin J."/>
        </authorList>
    </citation>
    <scope>NUCLEOTIDE SEQUENCE [LARGE SCALE GENOMIC DNA]</scope>
    <source>
        <strain evidence="2">G859</strain>
        <tissue evidence="2">Whole worm</tissue>
    </source>
</reference>
<accession>A0AAN8FFX8</accession>
<name>A0AAN8FFX8_TRICO</name>
<comment type="caution">
    <text evidence="2">The sequence shown here is derived from an EMBL/GenBank/DDBJ whole genome shotgun (WGS) entry which is preliminary data.</text>
</comment>
<proteinExistence type="predicted"/>
<protein>
    <submittedName>
        <fullName evidence="2">Uncharacterized protein</fullName>
    </submittedName>
</protein>
<gene>
    <name evidence="2" type="ORF">GCK32_014956</name>
</gene>
<evidence type="ECO:0000256" key="1">
    <source>
        <dbReference type="SAM" id="Coils"/>
    </source>
</evidence>
<dbReference type="Proteomes" id="UP001331761">
    <property type="component" value="Unassembled WGS sequence"/>
</dbReference>
<feature type="non-terminal residue" evidence="2">
    <location>
        <position position="1"/>
    </location>
</feature>
<dbReference type="EMBL" id="WIXE01009440">
    <property type="protein sequence ID" value="KAK5978435.1"/>
    <property type="molecule type" value="Genomic_DNA"/>
</dbReference>
<sequence>ARGMDNFNALFNAFEERANNDNQCLFQLQRSNAVTQETIACLKEKIARYKQVENEQKMKRENAEHLRKELMEKLSTSLNCAKILQADFEKLSEQSAAQAKTDQELRAKMSELYARLSGIADMEKQLRGCLQNLKHPILVEPQVTAAIQDMRMKVLDNLKTRWAAFDLTTLIAEVQGLESQRQERLKISEELEGKSEHSAAHDGDNDMLREQSDRLKNENSNIGDERRKVQASHSVLYQQHFLTLPF</sequence>
<evidence type="ECO:0000313" key="3">
    <source>
        <dbReference type="Proteomes" id="UP001331761"/>
    </source>
</evidence>
<evidence type="ECO:0000313" key="2">
    <source>
        <dbReference type="EMBL" id="KAK5978435.1"/>
    </source>
</evidence>
<keyword evidence="1" id="KW-0175">Coiled coil</keyword>